<gene>
    <name evidence="1" type="ORF">LAV_00173</name>
</gene>
<keyword evidence="2" id="KW-1185">Reference proteome</keyword>
<dbReference type="OrthoDB" id="27319at10239"/>
<reference evidence="1" key="1">
    <citation type="submission" date="2017-02" db="EMBL/GenBank/DDBJ databases">
        <title>The first characterized phage against a member of the ecologically important #sphingomonads reveals high dissimilarity against all other known phages.</title>
        <authorList>
            <person name="Nielsen T.K."/>
            <person name="Carstens A.B."/>
            <person name="Kot W."/>
            <person name="Lametsch R."/>
            <person name="Neve H."/>
            <person name="Hansen L.H."/>
        </authorList>
    </citation>
    <scope>NUCLEOTIDE SEQUENCE [LARGE SCALE GENOMIC DNA]</scope>
</reference>
<evidence type="ECO:0000313" key="1">
    <source>
        <dbReference type="EMBL" id="ARK07548.1"/>
    </source>
</evidence>
<protein>
    <recommendedName>
        <fullName evidence="3">Membrane protease subunit</fullName>
    </recommendedName>
</protein>
<evidence type="ECO:0008006" key="3">
    <source>
        <dbReference type="Google" id="ProtNLM"/>
    </source>
</evidence>
<dbReference type="PROSITE" id="PS51257">
    <property type="entry name" value="PROKAR_LIPOPROTEIN"/>
    <property type="match status" value="1"/>
</dbReference>
<name>A0A1W6DXA4_9CAUD</name>
<proteinExistence type="predicted"/>
<sequence>MSNSKSNPLLPVLGLLLAIVVLIGGGMGGCAAYNHYRVYSATQAGRAVLAEAESSRQVKTLEAKAAAESAKSLAEAEVIRARGTAQANKIIANGLGGPAGYLEYLKIQAMSEAKGQIIYVPTEAGLPVTEAARLNHLAASGD</sequence>
<dbReference type="Proteomes" id="UP000223906">
    <property type="component" value="Segment"/>
</dbReference>
<accession>A0A1W6DXA4</accession>
<dbReference type="EMBL" id="KY629563">
    <property type="protein sequence ID" value="ARK07548.1"/>
    <property type="molecule type" value="Genomic_DNA"/>
</dbReference>
<evidence type="ECO:0000313" key="2">
    <source>
        <dbReference type="Proteomes" id="UP000223906"/>
    </source>
</evidence>
<organism evidence="1 2">
    <name type="scientific">Sphingobium phage Lacusarx</name>
    <dbReference type="NCBI Taxonomy" id="1980139"/>
    <lineage>
        <taxon>Viruses</taxon>
        <taxon>Duplodnaviria</taxon>
        <taxon>Heunggongvirae</taxon>
        <taxon>Uroviricota</taxon>
        <taxon>Caudoviricetes</taxon>
        <taxon>Lacusarxvirus</taxon>
        <taxon>Lacusarxvirus lacusarx</taxon>
    </lineage>
</organism>